<comment type="caution">
    <text evidence="2">The sequence shown here is derived from an EMBL/GenBank/DDBJ whole genome shotgun (WGS) entry which is preliminary data.</text>
</comment>
<dbReference type="EMBL" id="JAPFFF010000015">
    <property type="protein sequence ID" value="KAK8867005.1"/>
    <property type="molecule type" value="Genomic_DNA"/>
</dbReference>
<evidence type="ECO:0000256" key="1">
    <source>
        <dbReference type="SAM" id="Coils"/>
    </source>
</evidence>
<organism evidence="2 3">
    <name type="scientific">Tritrichomonas musculus</name>
    <dbReference type="NCBI Taxonomy" id="1915356"/>
    <lineage>
        <taxon>Eukaryota</taxon>
        <taxon>Metamonada</taxon>
        <taxon>Parabasalia</taxon>
        <taxon>Tritrichomonadida</taxon>
        <taxon>Tritrichomonadidae</taxon>
        <taxon>Tritrichomonas</taxon>
    </lineage>
</organism>
<feature type="coiled-coil region" evidence="1">
    <location>
        <begin position="143"/>
        <end position="253"/>
    </location>
</feature>
<keyword evidence="1" id="KW-0175">Coiled coil</keyword>
<protein>
    <submittedName>
        <fullName evidence="2">Uncharacterized protein</fullName>
    </submittedName>
</protein>
<sequence length="307" mass="36157">MEEVEQQIINSLSEVRDLVKRYKSISEQIQIEKNKLSHHARHIQKERALCEQQAMFLEDCIGHAPSKIINLYIQKNNDQNLSKEEAKSNLLEIFNQNNLNNTIKIRNIKMNEEIDQMMEKISAQHQLLIKEESIIAELRERGNREKEKENENFQKLMMKLNDASDEFQKLHNINKTKKNQLMQIENSNAELRKKLELSKAELLKSNESLKNTRQITRELTERRQVSQALSIQITKRENQLNHIRSENSKLSREEIKLNELLGKLSVKFENKKAALLRIFARIGNIEQYIDSKIDSNDISRVYPSEIK</sequence>
<evidence type="ECO:0000313" key="2">
    <source>
        <dbReference type="EMBL" id="KAK8867005.1"/>
    </source>
</evidence>
<accession>A0ABR2IPW2</accession>
<proteinExistence type="predicted"/>
<reference evidence="2 3" key="1">
    <citation type="submission" date="2024-04" db="EMBL/GenBank/DDBJ databases">
        <title>Tritrichomonas musculus Genome.</title>
        <authorList>
            <person name="Alves-Ferreira E."/>
            <person name="Grigg M."/>
            <person name="Lorenzi H."/>
            <person name="Galac M."/>
        </authorList>
    </citation>
    <scope>NUCLEOTIDE SEQUENCE [LARGE SCALE GENOMIC DNA]</scope>
    <source>
        <strain evidence="2 3">EAF2021</strain>
    </source>
</reference>
<dbReference type="Proteomes" id="UP001470230">
    <property type="component" value="Unassembled WGS sequence"/>
</dbReference>
<evidence type="ECO:0000313" key="3">
    <source>
        <dbReference type="Proteomes" id="UP001470230"/>
    </source>
</evidence>
<name>A0ABR2IPW2_9EUKA</name>
<keyword evidence="3" id="KW-1185">Reference proteome</keyword>
<gene>
    <name evidence="2" type="ORF">M9Y10_009974</name>
</gene>